<dbReference type="Gene3D" id="3.40.50.1820">
    <property type="entry name" value="alpha/beta hydrolase"/>
    <property type="match status" value="1"/>
</dbReference>
<feature type="domain" description="AB hydrolase-1" evidence="1">
    <location>
        <begin position="9"/>
        <end position="246"/>
    </location>
</feature>
<accession>A0ABS1C433</accession>
<dbReference type="GO" id="GO:0016787">
    <property type="term" value="F:hydrolase activity"/>
    <property type="evidence" value="ECO:0007669"/>
    <property type="project" value="UniProtKB-KW"/>
</dbReference>
<keyword evidence="2" id="KW-0378">Hydrolase</keyword>
<dbReference type="Pfam" id="PF12697">
    <property type="entry name" value="Abhydrolase_6"/>
    <property type="match status" value="1"/>
</dbReference>
<evidence type="ECO:0000313" key="2">
    <source>
        <dbReference type="EMBL" id="MBK0404158.1"/>
    </source>
</evidence>
<protein>
    <submittedName>
        <fullName evidence="2">Alpha/beta hydrolase</fullName>
    </submittedName>
</protein>
<sequence>MKASEAKNVVFVTGAFVSHHCWDEWQTYFQSKGYNTVAPPWPFKDADTAEELRNRQPNDTDLAHLTLDEVVDSYIKVVKSFPEKPIVIGHSLGGLITQIILNRDLAVAAVAIHSIPPLGVFPYEFSFLKAGWKSLGLFTSTDKTYLMSFEDWQYAFVNEMPLEEQKAAYEKYTIPESKTVARGGLTHAAEIDFDKPHAPLLLTSGSLDTITPVHLNKRIYERYPKNGSVVDYKEFEGRNHFVLGQPTWKEDADYILDWISKH</sequence>
<comment type="caution">
    <text evidence="2">The sequence shown here is derived from an EMBL/GenBank/DDBJ whole genome shotgun (WGS) entry which is preliminary data.</text>
</comment>
<dbReference type="PANTHER" id="PTHR43194">
    <property type="entry name" value="HYDROLASE ALPHA/BETA FOLD FAMILY"/>
    <property type="match status" value="1"/>
</dbReference>
<evidence type="ECO:0000313" key="3">
    <source>
        <dbReference type="Proteomes" id="UP000644147"/>
    </source>
</evidence>
<name>A0ABS1C433_9BACT</name>
<gene>
    <name evidence="2" type="ORF">I5M27_14275</name>
</gene>
<dbReference type="PANTHER" id="PTHR43194:SF2">
    <property type="entry name" value="PEROXISOMAL MEMBRANE PROTEIN LPX1"/>
    <property type="match status" value="1"/>
</dbReference>
<dbReference type="RefSeq" id="WP_200506994.1">
    <property type="nucleotide sequence ID" value="NZ_JAEHFX010000007.1"/>
</dbReference>
<dbReference type="InterPro" id="IPR050228">
    <property type="entry name" value="Carboxylesterase_BioH"/>
</dbReference>
<reference evidence="2 3" key="1">
    <citation type="submission" date="2020-12" db="EMBL/GenBank/DDBJ databases">
        <title>Bacterial novel species Adhaeribacter sp. BT258 isolated from soil.</title>
        <authorList>
            <person name="Jung H.-Y."/>
        </authorList>
    </citation>
    <scope>NUCLEOTIDE SEQUENCE [LARGE SCALE GENOMIC DNA]</scope>
    <source>
        <strain evidence="2 3">BT258</strain>
    </source>
</reference>
<dbReference type="Proteomes" id="UP000644147">
    <property type="component" value="Unassembled WGS sequence"/>
</dbReference>
<evidence type="ECO:0000259" key="1">
    <source>
        <dbReference type="Pfam" id="PF12697"/>
    </source>
</evidence>
<dbReference type="InterPro" id="IPR000073">
    <property type="entry name" value="AB_hydrolase_1"/>
</dbReference>
<organism evidence="2 3">
    <name type="scientific">Adhaeribacter terrigena</name>
    <dbReference type="NCBI Taxonomy" id="2793070"/>
    <lineage>
        <taxon>Bacteria</taxon>
        <taxon>Pseudomonadati</taxon>
        <taxon>Bacteroidota</taxon>
        <taxon>Cytophagia</taxon>
        <taxon>Cytophagales</taxon>
        <taxon>Hymenobacteraceae</taxon>
        <taxon>Adhaeribacter</taxon>
    </lineage>
</organism>
<dbReference type="SUPFAM" id="SSF53474">
    <property type="entry name" value="alpha/beta-Hydrolases"/>
    <property type="match status" value="1"/>
</dbReference>
<proteinExistence type="predicted"/>
<keyword evidence="3" id="KW-1185">Reference proteome</keyword>
<dbReference type="InterPro" id="IPR029058">
    <property type="entry name" value="AB_hydrolase_fold"/>
</dbReference>
<dbReference type="EMBL" id="JAEHFX010000007">
    <property type="protein sequence ID" value="MBK0404158.1"/>
    <property type="molecule type" value="Genomic_DNA"/>
</dbReference>